<dbReference type="PANTHER" id="PTHR12959">
    <property type="entry name" value="GPI TRANSAMIDASE COMPONENT PIG-T-RELATED"/>
    <property type="match status" value="1"/>
</dbReference>
<keyword evidence="1" id="KW-0175">Coiled coil</keyword>
<reference evidence="3 4" key="1">
    <citation type="journal article" date="2018" name="Mol. Plant">
        <title>The genome of Artemisia annua provides insight into the evolution of Asteraceae family and artemisinin biosynthesis.</title>
        <authorList>
            <person name="Shen Q."/>
            <person name="Zhang L."/>
            <person name="Liao Z."/>
            <person name="Wang S."/>
            <person name="Yan T."/>
            <person name="Shi P."/>
            <person name="Liu M."/>
            <person name="Fu X."/>
            <person name="Pan Q."/>
            <person name="Wang Y."/>
            <person name="Lv Z."/>
            <person name="Lu X."/>
            <person name="Zhang F."/>
            <person name="Jiang W."/>
            <person name="Ma Y."/>
            <person name="Chen M."/>
            <person name="Hao X."/>
            <person name="Li L."/>
            <person name="Tang Y."/>
            <person name="Lv G."/>
            <person name="Zhou Y."/>
            <person name="Sun X."/>
            <person name="Brodelius P.E."/>
            <person name="Rose J.K.C."/>
            <person name="Tang K."/>
        </authorList>
    </citation>
    <scope>NUCLEOTIDE SEQUENCE [LARGE SCALE GENOMIC DNA]</scope>
    <source>
        <strain evidence="4">cv. Huhao1</strain>
        <tissue evidence="3">Leaf</tissue>
    </source>
</reference>
<sequence>MTFQEAIGRLKAFEGRMKGVDTTPEDQGKLMFGRAERSDKNKSQKGRGRNSSGGNGKGLTEEVEADENNDEEQLVNTEQENWDDPDPVYATENQSALRRSSREWCLLKIKPVVPVNNERLLFANAGLSFFLILTDVLLLTQGFLHIDEYPPDANQGFDIPSAIVSYPDFHTRLQYKEDNDSIKLPMVSKMQGKRTILSYTEVLLVPLTTPDFSMPYNQSEAPYLIDSYFQFCMVHHSLISGGGKMGRSGMLGNSSVEMYEVERPEPSTARKRKTSAGDGEGSSRKRRVIGEEDSSEDEEMSVFLPEKEVVFPSSYAVAMREAKSPFVDASPQRAAEEGVSGPSGSVTQLIEEMGSLAARLQVSYADEASSVMRKDAEIARLQAQLAEARAEAESSGARADRLAGEKVALLLQVEKEHSLLESHQASCRWIRGYMDQWRVHHFDQLEVLRGVFQSQLREQEEKLRKMTLEYDEELYPHLMQMIAERRCMMG</sequence>
<dbReference type="PANTHER" id="PTHR12959:SF11">
    <property type="entry name" value="GPI TRANSAMIDASE COMPONENT PIG-T"/>
    <property type="match status" value="1"/>
</dbReference>
<feature type="region of interest" description="Disordered" evidence="2">
    <location>
        <begin position="260"/>
        <end position="301"/>
    </location>
</feature>
<keyword evidence="4" id="KW-1185">Reference proteome</keyword>
<feature type="compositionally biased region" description="Acidic residues" evidence="2">
    <location>
        <begin position="61"/>
        <end position="73"/>
    </location>
</feature>
<dbReference type="InterPro" id="IPR007245">
    <property type="entry name" value="PIG-T"/>
</dbReference>
<accession>A0A2U1Q3V6</accession>
<proteinExistence type="predicted"/>
<dbReference type="Proteomes" id="UP000245207">
    <property type="component" value="Unassembled WGS sequence"/>
</dbReference>
<dbReference type="AlphaFoldDB" id="A0A2U1Q3V6"/>
<evidence type="ECO:0000256" key="2">
    <source>
        <dbReference type="SAM" id="MobiDB-lite"/>
    </source>
</evidence>
<dbReference type="Pfam" id="PF04113">
    <property type="entry name" value="Gpi16"/>
    <property type="match status" value="1"/>
</dbReference>
<feature type="compositionally biased region" description="Acidic residues" evidence="2">
    <location>
        <begin position="291"/>
        <end position="300"/>
    </location>
</feature>
<evidence type="ECO:0000313" key="3">
    <source>
        <dbReference type="EMBL" id="PWA92689.1"/>
    </source>
</evidence>
<dbReference type="GO" id="GO:0016255">
    <property type="term" value="P:attachment of GPI anchor to protein"/>
    <property type="evidence" value="ECO:0007669"/>
    <property type="project" value="InterPro"/>
</dbReference>
<organism evidence="3 4">
    <name type="scientific">Artemisia annua</name>
    <name type="common">Sweet wormwood</name>
    <dbReference type="NCBI Taxonomy" id="35608"/>
    <lineage>
        <taxon>Eukaryota</taxon>
        <taxon>Viridiplantae</taxon>
        <taxon>Streptophyta</taxon>
        <taxon>Embryophyta</taxon>
        <taxon>Tracheophyta</taxon>
        <taxon>Spermatophyta</taxon>
        <taxon>Magnoliopsida</taxon>
        <taxon>eudicotyledons</taxon>
        <taxon>Gunneridae</taxon>
        <taxon>Pentapetalae</taxon>
        <taxon>asterids</taxon>
        <taxon>campanulids</taxon>
        <taxon>Asterales</taxon>
        <taxon>Asteraceae</taxon>
        <taxon>Asteroideae</taxon>
        <taxon>Anthemideae</taxon>
        <taxon>Artemisiinae</taxon>
        <taxon>Artemisia</taxon>
    </lineage>
</organism>
<feature type="region of interest" description="Disordered" evidence="2">
    <location>
        <begin position="18"/>
        <end position="94"/>
    </location>
</feature>
<dbReference type="GO" id="GO:0042765">
    <property type="term" value="C:GPI-anchor transamidase complex"/>
    <property type="evidence" value="ECO:0007669"/>
    <property type="project" value="InterPro"/>
</dbReference>
<dbReference type="EMBL" id="PKPP01000444">
    <property type="protein sequence ID" value="PWA92689.1"/>
    <property type="molecule type" value="Genomic_DNA"/>
</dbReference>
<feature type="coiled-coil region" evidence="1">
    <location>
        <begin position="371"/>
        <end position="398"/>
    </location>
</feature>
<name>A0A2U1Q3V6_ARTAN</name>
<dbReference type="OrthoDB" id="331263at2759"/>
<dbReference type="STRING" id="35608.A0A2U1Q3V6"/>
<protein>
    <submittedName>
        <fullName evidence="3">GPI transamidase component Gpi16 subunit family protein</fullName>
    </submittedName>
</protein>
<gene>
    <name evidence="3" type="ORF">CTI12_AA077920</name>
</gene>
<evidence type="ECO:0000256" key="1">
    <source>
        <dbReference type="SAM" id="Coils"/>
    </source>
</evidence>
<evidence type="ECO:0000313" key="4">
    <source>
        <dbReference type="Proteomes" id="UP000245207"/>
    </source>
</evidence>
<comment type="caution">
    <text evidence="3">The sequence shown here is derived from an EMBL/GenBank/DDBJ whole genome shotgun (WGS) entry which is preliminary data.</text>
</comment>